<reference evidence="1" key="1">
    <citation type="submission" date="2021-02" db="EMBL/GenBank/DDBJ databases">
        <title>Genome-Resolved Metagenomics of a Microbial Community Performing Photosynthetic Biological Nutrient Removal.</title>
        <authorList>
            <person name="Mcdaniel E.A."/>
        </authorList>
    </citation>
    <scope>NUCLEOTIDE SEQUENCE</scope>
    <source>
        <strain evidence="1">UWPOB_OBS1</strain>
    </source>
</reference>
<sequence length="296" mass="32796">MDFRVFLKKGNVQKYGFGISLSRFVWLLSFCLIGSVSPCLSVDAAPKSSESSKTSPASKSSTGSKSRVAKSFKGLQYVQDTESFGLFEVWFSPSAIRVSSTSNRYILATSAPDWNVRIWRQDRKEACECTLDQFLKGDPFFTNRLSYASDLRQPLSMKRAVNKGDKLLVYKYPAIEAVSGAGLFISDRVDGSGLKAGEKLYPELICFDVGELPGLKVLYKLFNIAPQPGLPISAFVTKASGRQGSLINCEFRNREFSFDQSAVEIPAGYKRVPLHKRLFFTKGQGDALSEFYEGGL</sequence>
<name>A0A8J7PPL3_9BACT</name>
<organism evidence="1 2">
    <name type="scientific">Candidatus Obscuribacter phosphatis</name>
    <dbReference type="NCBI Taxonomy" id="1906157"/>
    <lineage>
        <taxon>Bacteria</taxon>
        <taxon>Bacillati</taxon>
        <taxon>Candidatus Melainabacteria</taxon>
        <taxon>Candidatus Obscuribacterales</taxon>
        <taxon>Candidatus Obscuribacteraceae</taxon>
        <taxon>Candidatus Obscuribacter</taxon>
    </lineage>
</organism>
<evidence type="ECO:0000313" key="1">
    <source>
        <dbReference type="EMBL" id="MBN8661982.1"/>
    </source>
</evidence>
<evidence type="ECO:0000313" key="2">
    <source>
        <dbReference type="Proteomes" id="UP000664277"/>
    </source>
</evidence>
<comment type="caution">
    <text evidence="1">The sequence shown here is derived from an EMBL/GenBank/DDBJ whole genome shotgun (WGS) entry which is preliminary data.</text>
</comment>
<dbReference type="AlphaFoldDB" id="A0A8J7PPL3"/>
<dbReference type="Proteomes" id="UP000664277">
    <property type="component" value="Unassembled WGS sequence"/>
</dbReference>
<proteinExistence type="predicted"/>
<dbReference type="EMBL" id="JAFLCK010000028">
    <property type="protein sequence ID" value="MBN8661982.1"/>
    <property type="molecule type" value="Genomic_DNA"/>
</dbReference>
<gene>
    <name evidence="1" type="ORF">J0M35_16560</name>
</gene>
<protein>
    <submittedName>
        <fullName evidence="1">Uncharacterized protein</fullName>
    </submittedName>
</protein>
<accession>A0A8J7PPL3</accession>